<comment type="caution">
    <text evidence="1">The sequence shown here is derived from an EMBL/GenBank/DDBJ whole genome shotgun (WGS) entry which is preliminary data.</text>
</comment>
<dbReference type="Proteomes" id="UP000321393">
    <property type="component" value="Unassembled WGS sequence"/>
</dbReference>
<accession>A0A5A7V9Q5</accession>
<evidence type="ECO:0000313" key="1">
    <source>
        <dbReference type="EMBL" id="KAA0063707.1"/>
    </source>
</evidence>
<proteinExistence type="predicted"/>
<organism evidence="1 2">
    <name type="scientific">Cucumis melo var. makuwa</name>
    <name type="common">Oriental melon</name>
    <dbReference type="NCBI Taxonomy" id="1194695"/>
    <lineage>
        <taxon>Eukaryota</taxon>
        <taxon>Viridiplantae</taxon>
        <taxon>Streptophyta</taxon>
        <taxon>Embryophyta</taxon>
        <taxon>Tracheophyta</taxon>
        <taxon>Spermatophyta</taxon>
        <taxon>Magnoliopsida</taxon>
        <taxon>eudicotyledons</taxon>
        <taxon>Gunneridae</taxon>
        <taxon>Pentapetalae</taxon>
        <taxon>rosids</taxon>
        <taxon>fabids</taxon>
        <taxon>Cucurbitales</taxon>
        <taxon>Cucurbitaceae</taxon>
        <taxon>Benincaseae</taxon>
        <taxon>Cucumis</taxon>
    </lineage>
</organism>
<protein>
    <submittedName>
        <fullName evidence="1">Gag/pol protein</fullName>
    </submittedName>
</protein>
<sequence length="186" mass="20867">MYRRREVSWQPLNAFATNNILSVMYKKDEFGDKMILLQSSRHLLSYLGLSEAQIVRPDDGIEDPLTYKQAMNDVMDVKTTFLNGNPENSKKDLLSYRYGVHLSTEKCPKTPQEIEDMSNIPYAYAVGSMIVSEETLRFWGVTASVVGANSPLFGWICLDVELNKDFSYSSGNGMARGTLATGKKDA</sequence>
<dbReference type="AlphaFoldDB" id="A0A5A7V9Q5"/>
<gene>
    <name evidence="1" type="ORF">E6C27_scaffold329G002300</name>
</gene>
<evidence type="ECO:0000313" key="2">
    <source>
        <dbReference type="Proteomes" id="UP000321393"/>
    </source>
</evidence>
<dbReference type="EMBL" id="SSTE01002358">
    <property type="protein sequence ID" value="KAA0063707.1"/>
    <property type="molecule type" value="Genomic_DNA"/>
</dbReference>
<dbReference type="OrthoDB" id="418757at2759"/>
<reference evidence="1 2" key="1">
    <citation type="submission" date="2019-08" db="EMBL/GenBank/DDBJ databases">
        <title>Draft genome sequences of two oriental melons (Cucumis melo L. var makuwa).</title>
        <authorList>
            <person name="Kwon S.-Y."/>
        </authorList>
    </citation>
    <scope>NUCLEOTIDE SEQUENCE [LARGE SCALE GENOMIC DNA]</scope>
    <source>
        <strain evidence="2">cv. SW 3</strain>
        <tissue evidence="1">Leaf</tissue>
    </source>
</reference>
<name>A0A5A7V9Q5_CUCMM</name>